<evidence type="ECO:0000313" key="2">
    <source>
        <dbReference type="EMBL" id="ORZ15487.1"/>
    </source>
</evidence>
<name>A0A1Y2GMH4_9FUNG</name>
<evidence type="ECO:0000256" key="1">
    <source>
        <dbReference type="SAM" id="Phobius"/>
    </source>
</evidence>
<evidence type="ECO:0000313" key="3">
    <source>
        <dbReference type="Proteomes" id="UP000193648"/>
    </source>
</evidence>
<keyword evidence="1" id="KW-0472">Membrane</keyword>
<dbReference type="InParanoid" id="A0A1Y2GMH4"/>
<dbReference type="GeneID" id="33569657"/>
<dbReference type="RefSeq" id="XP_021881235.1">
    <property type="nucleotide sequence ID" value="XM_022027814.1"/>
</dbReference>
<accession>A0A1Y2GMH4</accession>
<organism evidence="2 3">
    <name type="scientific">Lobosporangium transversale</name>
    <dbReference type="NCBI Taxonomy" id="64571"/>
    <lineage>
        <taxon>Eukaryota</taxon>
        <taxon>Fungi</taxon>
        <taxon>Fungi incertae sedis</taxon>
        <taxon>Mucoromycota</taxon>
        <taxon>Mortierellomycotina</taxon>
        <taxon>Mortierellomycetes</taxon>
        <taxon>Mortierellales</taxon>
        <taxon>Mortierellaceae</taxon>
        <taxon>Lobosporangium</taxon>
    </lineage>
</organism>
<keyword evidence="3" id="KW-1185">Reference proteome</keyword>
<feature type="non-terminal residue" evidence="2">
    <location>
        <position position="318"/>
    </location>
</feature>
<keyword evidence="1" id="KW-1133">Transmembrane helix</keyword>
<dbReference type="OrthoDB" id="2446735at2759"/>
<protein>
    <submittedName>
        <fullName evidence="2">Uncharacterized protein</fullName>
    </submittedName>
</protein>
<dbReference type="Proteomes" id="UP000193648">
    <property type="component" value="Unassembled WGS sequence"/>
</dbReference>
<keyword evidence="1" id="KW-0812">Transmembrane</keyword>
<feature type="transmembrane region" description="Helical" evidence="1">
    <location>
        <begin position="283"/>
        <end position="307"/>
    </location>
</feature>
<reference evidence="2 3" key="1">
    <citation type="submission" date="2016-07" db="EMBL/GenBank/DDBJ databases">
        <title>Pervasive Adenine N6-methylation of Active Genes in Fungi.</title>
        <authorList>
            <consortium name="DOE Joint Genome Institute"/>
            <person name="Mondo S.J."/>
            <person name="Dannebaum R.O."/>
            <person name="Kuo R.C."/>
            <person name="Labutti K."/>
            <person name="Haridas S."/>
            <person name="Kuo A."/>
            <person name="Salamov A."/>
            <person name="Ahrendt S.R."/>
            <person name="Lipzen A."/>
            <person name="Sullivan W."/>
            <person name="Andreopoulos W.B."/>
            <person name="Clum A."/>
            <person name="Lindquist E."/>
            <person name="Daum C."/>
            <person name="Ramamoorthy G.K."/>
            <person name="Gryganskyi A."/>
            <person name="Culley D."/>
            <person name="Magnuson J.K."/>
            <person name="James T.Y."/>
            <person name="O'Malley M.A."/>
            <person name="Stajich J.E."/>
            <person name="Spatafora J.W."/>
            <person name="Visel A."/>
            <person name="Grigoriev I.V."/>
        </authorList>
    </citation>
    <scope>NUCLEOTIDE SEQUENCE [LARGE SCALE GENOMIC DNA]</scope>
    <source>
        <strain evidence="2 3">NRRL 3116</strain>
    </source>
</reference>
<gene>
    <name evidence="2" type="ORF">BCR41DRAFT_386614</name>
</gene>
<comment type="caution">
    <text evidence="2">The sequence shown here is derived from an EMBL/GenBank/DDBJ whole genome shotgun (WGS) entry which is preliminary data.</text>
</comment>
<sequence>MIISSSLCQLHQHLWKSLMQIRKTVLDTPNEQKLGYSEFLAASFIFCKELVSSSLPPQVTEALYSIPIKEQMTEGDVRFIRDCASEAKKQDYEVYLDNFSAEKEGIKRCLFKVLQKWAEQPNFWTGIQELGNEATCTNSVIVPMIDGILSGFLFNRLDDKKLVLPKYCQNELRPDVAWSKGGIPFMIAEVKYLYLDNEALIKDRRKLFWMMKLLVDLHIFNRTERPQVIGLLVQNNSIEFFVMSLDHEALYIPRSMGIFTVPQSDEEFATLEQSFNALLAVRVGVYFFCFAFNLWHSCVLIVDSIYLDMNSHMKKLYG</sequence>
<dbReference type="AlphaFoldDB" id="A0A1Y2GMH4"/>
<dbReference type="EMBL" id="MCFF01000019">
    <property type="protein sequence ID" value="ORZ15487.1"/>
    <property type="molecule type" value="Genomic_DNA"/>
</dbReference>
<proteinExistence type="predicted"/>